<dbReference type="CDD" id="cd09846">
    <property type="entry name" value="DUF1312"/>
    <property type="match status" value="1"/>
</dbReference>
<dbReference type="AlphaFoldDB" id="A0A9D1DRN5"/>
<dbReference type="InterPro" id="IPR038690">
    <property type="entry name" value="NusG_2_sf"/>
</dbReference>
<organism evidence="1 2">
    <name type="scientific">Candidatus Gallacutalibacter pullicola</name>
    <dbReference type="NCBI Taxonomy" id="2840830"/>
    <lineage>
        <taxon>Bacteria</taxon>
        <taxon>Bacillati</taxon>
        <taxon>Bacillota</taxon>
        <taxon>Clostridia</taxon>
        <taxon>Eubacteriales</taxon>
        <taxon>Candidatus Gallacutalibacter</taxon>
    </lineage>
</organism>
<accession>A0A9D1DRN5</accession>
<protein>
    <submittedName>
        <fullName evidence="1">NusG domain II-containing protein</fullName>
    </submittedName>
</protein>
<name>A0A9D1DRN5_9FIRM</name>
<reference evidence="1" key="2">
    <citation type="journal article" date="2021" name="PeerJ">
        <title>Extensive microbial diversity within the chicken gut microbiome revealed by metagenomics and culture.</title>
        <authorList>
            <person name="Gilroy R."/>
            <person name="Ravi A."/>
            <person name="Getino M."/>
            <person name="Pursley I."/>
            <person name="Horton D.L."/>
            <person name="Alikhan N.F."/>
            <person name="Baker D."/>
            <person name="Gharbi K."/>
            <person name="Hall N."/>
            <person name="Watson M."/>
            <person name="Adriaenssens E.M."/>
            <person name="Foster-Nyarko E."/>
            <person name="Jarju S."/>
            <person name="Secka A."/>
            <person name="Antonio M."/>
            <person name="Oren A."/>
            <person name="Chaudhuri R.R."/>
            <person name="La Ragione R."/>
            <person name="Hildebrand F."/>
            <person name="Pallen M.J."/>
        </authorList>
    </citation>
    <scope>NUCLEOTIDE SEQUENCE</scope>
    <source>
        <strain evidence="1">ChiSjej1B19-7085</strain>
    </source>
</reference>
<evidence type="ECO:0000313" key="2">
    <source>
        <dbReference type="Proteomes" id="UP000886785"/>
    </source>
</evidence>
<dbReference type="Pfam" id="PF07009">
    <property type="entry name" value="NusG_II"/>
    <property type="match status" value="1"/>
</dbReference>
<evidence type="ECO:0000313" key="1">
    <source>
        <dbReference type="EMBL" id="HIR57732.1"/>
    </source>
</evidence>
<comment type="caution">
    <text evidence="1">The sequence shown here is derived from an EMBL/GenBank/DDBJ whole genome shotgun (WGS) entry which is preliminary data.</text>
</comment>
<gene>
    <name evidence="1" type="ORF">IAA54_08680</name>
</gene>
<dbReference type="Gene3D" id="2.60.320.10">
    <property type="entry name" value="N-utilization substance G protein NusG, insert domain"/>
    <property type="match status" value="1"/>
</dbReference>
<dbReference type="Proteomes" id="UP000886785">
    <property type="component" value="Unassembled WGS sequence"/>
</dbReference>
<reference evidence="1" key="1">
    <citation type="submission" date="2020-10" db="EMBL/GenBank/DDBJ databases">
        <authorList>
            <person name="Gilroy R."/>
        </authorList>
    </citation>
    <scope>NUCLEOTIDE SEQUENCE</scope>
    <source>
        <strain evidence="1">ChiSjej1B19-7085</strain>
    </source>
</reference>
<dbReference type="EMBL" id="DVHF01000102">
    <property type="protein sequence ID" value="HIR57732.1"/>
    <property type="molecule type" value="Genomic_DNA"/>
</dbReference>
<proteinExistence type="predicted"/>
<sequence>MIGIIAIIAGILLLWNLSAARGGCTAVVEQDGQVLMQIDLSSVTEPETIELGGEYHVVLLAEPDAIRFASSDCPDQICVNTGVLTQAGQTAVCMPARISVRLEAHQENQAEIDGYTG</sequence>